<dbReference type="InParanoid" id="A0A517SLB0"/>
<proteinExistence type="predicted"/>
<name>A0A517SLB0_9PLAN</name>
<evidence type="ECO:0000313" key="1">
    <source>
        <dbReference type="EMBL" id="QDT56910.1"/>
    </source>
</evidence>
<accession>A0A517SLB0</accession>
<dbReference type="Proteomes" id="UP000315700">
    <property type="component" value="Chromosome"/>
</dbReference>
<dbReference type="RefSeq" id="WP_145034318.1">
    <property type="nucleotide sequence ID" value="NZ_CP036271.1"/>
</dbReference>
<protein>
    <submittedName>
        <fullName evidence="1">Uncharacterized protein</fullName>
    </submittedName>
</protein>
<gene>
    <name evidence="1" type="ORF">Pan44_49720</name>
</gene>
<dbReference type="OrthoDB" id="290044at2"/>
<dbReference type="AlphaFoldDB" id="A0A517SLB0"/>
<reference evidence="1 2" key="1">
    <citation type="submission" date="2019-02" db="EMBL/GenBank/DDBJ databases">
        <title>Deep-cultivation of Planctomycetes and their phenomic and genomic characterization uncovers novel biology.</title>
        <authorList>
            <person name="Wiegand S."/>
            <person name="Jogler M."/>
            <person name="Boedeker C."/>
            <person name="Pinto D."/>
            <person name="Vollmers J."/>
            <person name="Rivas-Marin E."/>
            <person name="Kohn T."/>
            <person name="Peeters S.H."/>
            <person name="Heuer A."/>
            <person name="Rast P."/>
            <person name="Oberbeckmann S."/>
            <person name="Bunk B."/>
            <person name="Jeske O."/>
            <person name="Meyerdierks A."/>
            <person name="Storesund J.E."/>
            <person name="Kallscheuer N."/>
            <person name="Luecker S."/>
            <person name="Lage O.M."/>
            <person name="Pohl T."/>
            <person name="Merkel B.J."/>
            <person name="Hornburger P."/>
            <person name="Mueller R.-W."/>
            <person name="Bruemmer F."/>
            <person name="Labrenz M."/>
            <person name="Spormann A.M."/>
            <person name="Op den Camp H."/>
            <person name="Overmann J."/>
            <person name="Amann R."/>
            <person name="Jetten M.S.M."/>
            <person name="Mascher T."/>
            <person name="Medema M.H."/>
            <person name="Devos D.P."/>
            <person name="Kaster A.-K."/>
            <person name="Ovreas L."/>
            <person name="Rohde M."/>
            <person name="Galperin M.Y."/>
            <person name="Jogler C."/>
        </authorList>
    </citation>
    <scope>NUCLEOTIDE SEQUENCE [LARGE SCALE GENOMIC DNA]</scope>
    <source>
        <strain evidence="1 2">Pan44</strain>
    </source>
</reference>
<evidence type="ECO:0000313" key="2">
    <source>
        <dbReference type="Proteomes" id="UP000315700"/>
    </source>
</evidence>
<dbReference type="EMBL" id="CP036271">
    <property type="protein sequence ID" value="QDT56910.1"/>
    <property type="molecule type" value="Genomic_DNA"/>
</dbReference>
<dbReference type="KEGG" id="ccos:Pan44_49720"/>
<organism evidence="1 2">
    <name type="scientific">Caulifigura coniformis</name>
    <dbReference type="NCBI Taxonomy" id="2527983"/>
    <lineage>
        <taxon>Bacteria</taxon>
        <taxon>Pseudomonadati</taxon>
        <taxon>Planctomycetota</taxon>
        <taxon>Planctomycetia</taxon>
        <taxon>Planctomycetales</taxon>
        <taxon>Planctomycetaceae</taxon>
        <taxon>Caulifigura</taxon>
    </lineage>
</organism>
<keyword evidence="2" id="KW-1185">Reference proteome</keyword>
<sequence length="84" mass="9071">MIGDLCDLELVEDPELPPRTLVAPLLVVREIRSALGPVTFNLIVGEKQAVHISSDLFEAFGIWDAKESQASGQPEDDAPSADLN</sequence>